<dbReference type="Gene3D" id="1.10.555.10">
    <property type="entry name" value="Rho GTPase activation protein"/>
    <property type="match status" value="1"/>
</dbReference>
<evidence type="ECO:0000256" key="7">
    <source>
        <dbReference type="ARBA" id="ARBA00070269"/>
    </source>
</evidence>
<sequence>MPPLYRSRPRHPAELQIRLPTAEQLQAGAEGAERAGGKPPHSRTGLAGTHSLAPESSLEALAEALTPRQTPKLLTPLLSLRLFFGQCEEMAERRSDWVEIVEPRSQERMYVNLLTGECGWEPPLGVPVRQSDGNQWWELFDSNNNRFYYYNSTSQQTVWHRPQDCDIVPLAQLQAIKKSSEAELKGHGWPVRPGAGAGSGEDKNTPLPRMVSPVLATSQDLEIGREIPSAKGRDDSLEKMSQGGREPAQRWQPAPGSKAALLVKVNNTGKSQSTTPASANHLVNLDPSSSSSTYTPSHPSRPGHFGSMAVPGDPKQAFHLKKADNGSFCLVVPNPGSASCPTPQHTVSAGQRPSSPPYGATPSAPAPPIYDEPPAVDPPIYDEPPVEMEVEGVQPLTRGHYTSTPPHSLPRAVQPPKLLQFPHGKHRRNPSAGDYSPAGRECIKHMVNVDPSASRLIQPQHPLASNAGLIQSQPSLSSNPGLIQSQPPLASNPGEIPSQVPSGLPAQAKKEVSLEKKQSWRLPEPRHSRQSSLASQEYPGPAAVTYQDSGYSTGPSPSLRRKNRRRVPGPGMVSSGRPGSAGSGELMALNDKLMAEMKAAVSRSVSKASLDTEMGSEASGSGTARSPPGSLRNGTRAGGMRGSREDVTASEHSLYRNGGNSHADVPMSPLAMEGMAVRQKRTYEKVDSLEKSGASQTSLSSPEPPMSPSQTGTLESKGQPELRPQHGDNHDDEDNGRPGHGTASIRSAQCNTPQARHPSSSSTYQYPYSTLCKPSADVDMEDWASKNFNLHTQGLFRRRVSIANMLSWNGGSIKKPMLITSDRAVKKEACEMFKLVQVYMGDRPARLDRRHAALLVVTKCWGTQGLRDELYVQLVRQTTDNLCLHSLEAGWELMAISLAFFSPSPKFRRYLEGYIQRHLEPSNDKKILQRIMEQQDIKNKKNSKSRKKRKQNNEEEETPGLPISTYAKYCYRKLQKVVVTGGKKGLRKPTLDEIDHGRNAIVTPSLFGSALEEIMERQSQLFPQRRLPWVQVQLSQCVLALGGAQTEGIFRVPGDIDEVNALKLQVDQWKVPENLSDPNVPASLLKLWYRELEEPVIPQSFYTQCISHYEDPEAAISVVQSLPELNRLVLCYFIHFLQVFAQPVNVSKTKMDVNNLAMVMAPNCLRCQSDDPRIIFENTRKEMSFLRMLIVHLDTSFIQGLI</sequence>
<feature type="compositionally biased region" description="Low complexity" evidence="8">
    <location>
        <begin position="287"/>
        <end position="302"/>
    </location>
</feature>
<dbReference type="InterPro" id="IPR038185">
    <property type="entry name" value="MyTH4_dom_sf"/>
</dbReference>
<dbReference type="AlphaFoldDB" id="A0A3B4BS68"/>
<dbReference type="Pfam" id="PF00784">
    <property type="entry name" value="MyTH4"/>
    <property type="match status" value="1"/>
</dbReference>
<evidence type="ECO:0000256" key="8">
    <source>
        <dbReference type="SAM" id="MobiDB-lite"/>
    </source>
</evidence>
<evidence type="ECO:0000256" key="3">
    <source>
        <dbReference type="ARBA" id="ARBA00022553"/>
    </source>
</evidence>
<dbReference type="PANTHER" id="PTHR45876">
    <property type="entry name" value="FI04035P"/>
    <property type="match status" value="1"/>
</dbReference>
<evidence type="ECO:0000256" key="1">
    <source>
        <dbReference type="ARBA" id="ARBA00004123"/>
    </source>
</evidence>
<dbReference type="GO" id="GO:0007165">
    <property type="term" value="P:signal transduction"/>
    <property type="evidence" value="ECO:0007669"/>
    <property type="project" value="InterPro"/>
</dbReference>
<dbReference type="FunFam" id="1.10.555.10:FF:000011">
    <property type="entry name" value="Rho GTPase-activating protein 39"/>
    <property type="match status" value="1"/>
</dbReference>
<feature type="compositionally biased region" description="Basic residues" evidence="8">
    <location>
        <begin position="940"/>
        <end position="950"/>
    </location>
</feature>
<evidence type="ECO:0000313" key="13">
    <source>
        <dbReference type="Proteomes" id="UP001501920"/>
    </source>
</evidence>
<dbReference type="SMART" id="SM00139">
    <property type="entry name" value="MyTH4"/>
    <property type="match status" value="1"/>
</dbReference>
<evidence type="ECO:0000313" key="12">
    <source>
        <dbReference type="Ensembl" id="ENSPNAP00000001375.1"/>
    </source>
</evidence>
<keyword evidence="4" id="KW-0677">Repeat</keyword>
<dbReference type="SMART" id="SM00324">
    <property type="entry name" value="RhoGAP"/>
    <property type="match status" value="1"/>
</dbReference>
<proteinExistence type="predicted"/>
<dbReference type="InterPro" id="IPR000198">
    <property type="entry name" value="RhoGAP_dom"/>
</dbReference>
<feature type="domain" description="Rho-GAP" evidence="10">
    <location>
        <begin position="1009"/>
        <end position="1197"/>
    </location>
</feature>
<evidence type="ECO:0000256" key="2">
    <source>
        <dbReference type="ARBA" id="ARBA00022468"/>
    </source>
</evidence>
<evidence type="ECO:0000259" key="11">
    <source>
        <dbReference type="PROSITE" id="PS51016"/>
    </source>
</evidence>
<evidence type="ECO:0000259" key="10">
    <source>
        <dbReference type="PROSITE" id="PS50238"/>
    </source>
</evidence>
<protein>
    <recommendedName>
        <fullName evidence="7">Rho GTPase-activating protein 39</fullName>
    </recommendedName>
</protein>
<dbReference type="GeneTree" id="ENSGT00940000164502"/>
<feature type="compositionally biased region" description="Polar residues" evidence="8">
    <location>
        <begin position="546"/>
        <end position="556"/>
    </location>
</feature>
<dbReference type="SUPFAM" id="SSF48350">
    <property type="entry name" value="GTPase activation domain, GAP"/>
    <property type="match status" value="1"/>
</dbReference>
<feature type="domain" description="MyTH4" evidence="11">
    <location>
        <begin position="808"/>
        <end position="959"/>
    </location>
</feature>
<reference evidence="12" key="3">
    <citation type="submission" date="2025-09" db="UniProtKB">
        <authorList>
            <consortium name="Ensembl"/>
        </authorList>
    </citation>
    <scope>IDENTIFICATION</scope>
</reference>
<dbReference type="InterPro" id="IPR000857">
    <property type="entry name" value="MyTH4_dom"/>
</dbReference>
<reference evidence="12 13" key="1">
    <citation type="submission" date="2020-10" db="EMBL/GenBank/DDBJ databases">
        <title>Pygocentrus nattereri (red-bellied piranha) genome, fPygNat1, primary haplotype.</title>
        <authorList>
            <person name="Myers G."/>
            <person name="Meyer A."/>
            <person name="Karagic N."/>
            <person name="Pippel M."/>
            <person name="Winkler S."/>
            <person name="Tracey A."/>
            <person name="Wood J."/>
            <person name="Formenti G."/>
            <person name="Howe K."/>
            <person name="Fedrigo O."/>
            <person name="Jarvis E.D."/>
        </authorList>
    </citation>
    <scope>NUCLEOTIDE SEQUENCE [LARGE SCALE GENOMIC DNA]</scope>
</reference>
<dbReference type="PROSITE" id="PS50020">
    <property type="entry name" value="WW_DOMAIN_2"/>
    <property type="match status" value="1"/>
</dbReference>
<feature type="compositionally biased region" description="Polar residues" evidence="8">
    <location>
        <begin position="744"/>
        <end position="754"/>
    </location>
</feature>
<feature type="compositionally biased region" description="Polar residues" evidence="8">
    <location>
        <begin position="338"/>
        <end position="353"/>
    </location>
</feature>
<feature type="region of interest" description="Disordered" evidence="8">
    <location>
        <begin position="681"/>
        <end position="764"/>
    </location>
</feature>
<feature type="region of interest" description="Disordered" evidence="8">
    <location>
        <begin position="269"/>
        <end position="313"/>
    </location>
</feature>
<dbReference type="InterPro" id="IPR036020">
    <property type="entry name" value="WW_dom_sf"/>
</dbReference>
<evidence type="ECO:0000256" key="4">
    <source>
        <dbReference type="ARBA" id="ARBA00022737"/>
    </source>
</evidence>
<evidence type="ECO:0000256" key="6">
    <source>
        <dbReference type="ARBA" id="ARBA00023242"/>
    </source>
</evidence>
<feature type="domain" description="WW" evidence="9">
    <location>
        <begin position="137"/>
        <end position="164"/>
    </location>
</feature>
<comment type="subcellular location">
    <subcellularLocation>
        <location evidence="1">Nucleus</location>
    </subcellularLocation>
</comment>
<dbReference type="CDD" id="cd00201">
    <property type="entry name" value="WW"/>
    <property type="match status" value="1"/>
</dbReference>
<dbReference type="OMA" id="KQMPTGE"/>
<dbReference type="GO" id="GO:0005856">
    <property type="term" value="C:cytoskeleton"/>
    <property type="evidence" value="ECO:0007669"/>
    <property type="project" value="InterPro"/>
</dbReference>
<dbReference type="GO" id="GO:0005737">
    <property type="term" value="C:cytoplasm"/>
    <property type="evidence" value="ECO:0007669"/>
    <property type="project" value="TreeGrafter"/>
</dbReference>
<evidence type="ECO:0000256" key="5">
    <source>
        <dbReference type="ARBA" id="ARBA00022990"/>
    </source>
</evidence>
<dbReference type="PROSITE" id="PS51016">
    <property type="entry name" value="MYTH4"/>
    <property type="match status" value="1"/>
</dbReference>
<keyword evidence="13" id="KW-1185">Reference proteome</keyword>
<feature type="compositionally biased region" description="Basic and acidic residues" evidence="8">
    <location>
        <begin position="681"/>
        <end position="690"/>
    </location>
</feature>
<dbReference type="FunFam" id="2.20.70.10:FF:000022">
    <property type="entry name" value="Rho GTPase activating protein 39"/>
    <property type="match status" value="1"/>
</dbReference>
<feature type="compositionally biased region" description="Low complexity" evidence="8">
    <location>
        <begin position="598"/>
        <end position="609"/>
    </location>
</feature>
<keyword evidence="6" id="KW-0539">Nucleus</keyword>
<feature type="region of interest" description="Disordered" evidence="8">
    <location>
        <begin position="933"/>
        <end position="959"/>
    </location>
</feature>
<feature type="region of interest" description="Disordered" evidence="8">
    <location>
        <begin position="182"/>
        <end position="256"/>
    </location>
</feature>
<dbReference type="Ensembl" id="ENSPNAT00000012277.2">
    <property type="protein sequence ID" value="ENSPNAP00000001375.1"/>
    <property type="gene ID" value="ENSPNAG00000000690.2"/>
</dbReference>
<feature type="region of interest" description="Disordered" evidence="8">
    <location>
        <begin position="470"/>
        <end position="585"/>
    </location>
</feature>
<dbReference type="Proteomes" id="UP001501920">
    <property type="component" value="Chromosome 9"/>
</dbReference>
<dbReference type="CDD" id="cd04389">
    <property type="entry name" value="RhoGAP_KIAA1688"/>
    <property type="match status" value="1"/>
</dbReference>
<feature type="region of interest" description="Disordered" evidence="8">
    <location>
        <begin position="419"/>
        <end position="438"/>
    </location>
</feature>
<dbReference type="SUPFAM" id="SSF51045">
    <property type="entry name" value="WW domain"/>
    <property type="match status" value="1"/>
</dbReference>
<organism evidence="12 13">
    <name type="scientific">Pygocentrus nattereri</name>
    <name type="common">Red-bellied piranha</name>
    <dbReference type="NCBI Taxonomy" id="42514"/>
    <lineage>
        <taxon>Eukaryota</taxon>
        <taxon>Metazoa</taxon>
        <taxon>Chordata</taxon>
        <taxon>Craniata</taxon>
        <taxon>Vertebrata</taxon>
        <taxon>Euteleostomi</taxon>
        <taxon>Actinopterygii</taxon>
        <taxon>Neopterygii</taxon>
        <taxon>Teleostei</taxon>
        <taxon>Ostariophysi</taxon>
        <taxon>Characiformes</taxon>
        <taxon>Characoidei</taxon>
        <taxon>Pygocentrus</taxon>
    </lineage>
</organism>
<dbReference type="SMART" id="SM00456">
    <property type="entry name" value="WW"/>
    <property type="match status" value="2"/>
</dbReference>
<keyword evidence="5" id="KW-0007">Acetylation</keyword>
<feature type="region of interest" description="Disordered" evidence="8">
    <location>
        <begin position="598"/>
        <end position="669"/>
    </location>
</feature>
<dbReference type="PROSITE" id="PS50238">
    <property type="entry name" value="RHOGAP"/>
    <property type="match status" value="1"/>
</dbReference>
<dbReference type="InterPro" id="IPR008936">
    <property type="entry name" value="Rho_GTPase_activation_prot"/>
</dbReference>
<dbReference type="InterPro" id="IPR001202">
    <property type="entry name" value="WW_dom"/>
</dbReference>
<feature type="compositionally biased region" description="Basic and acidic residues" evidence="8">
    <location>
        <begin position="508"/>
        <end position="527"/>
    </location>
</feature>
<feature type="compositionally biased region" description="Basic and acidic residues" evidence="8">
    <location>
        <begin position="718"/>
        <end position="729"/>
    </location>
</feature>
<keyword evidence="3" id="KW-0597">Phosphoprotein</keyword>
<dbReference type="Gene3D" id="1.25.40.530">
    <property type="entry name" value="MyTH4 domain"/>
    <property type="match status" value="1"/>
</dbReference>
<feature type="compositionally biased region" description="Pro residues" evidence="8">
    <location>
        <begin position="364"/>
        <end position="377"/>
    </location>
</feature>
<feature type="region of interest" description="Disordered" evidence="8">
    <location>
        <begin position="26"/>
        <end position="51"/>
    </location>
</feature>
<feature type="compositionally biased region" description="Polar residues" evidence="8">
    <location>
        <begin position="470"/>
        <end position="489"/>
    </location>
</feature>
<feature type="region of interest" description="Disordered" evidence="8">
    <location>
        <begin position="338"/>
        <end position="383"/>
    </location>
</feature>
<dbReference type="GO" id="GO:0005096">
    <property type="term" value="F:GTPase activator activity"/>
    <property type="evidence" value="ECO:0007669"/>
    <property type="project" value="UniProtKB-KW"/>
</dbReference>
<dbReference type="STRING" id="42514.ENSPNAP00000001375"/>
<keyword evidence="2" id="KW-0343">GTPase activation</keyword>
<dbReference type="Gene3D" id="2.20.70.10">
    <property type="match status" value="1"/>
</dbReference>
<feature type="compositionally biased region" description="Polar residues" evidence="8">
    <location>
        <begin position="269"/>
        <end position="278"/>
    </location>
</feature>
<dbReference type="GO" id="GO:0005634">
    <property type="term" value="C:nucleus"/>
    <property type="evidence" value="ECO:0007669"/>
    <property type="project" value="UniProtKB-SubCell"/>
</dbReference>
<name>A0A3B4BS68_PYGNA</name>
<evidence type="ECO:0000259" key="9">
    <source>
        <dbReference type="PROSITE" id="PS50020"/>
    </source>
</evidence>
<dbReference type="Pfam" id="PF00620">
    <property type="entry name" value="RhoGAP"/>
    <property type="match status" value="1"/>
</dbReference>
<reference evidence="12" key="2">
    <citation type="submission" date="2025-08" db="UniProtKB">
        <authorList>
            <consortium name="Ensembl"/>
        </authorList>
    </citation>
    <scope>IDENTIFICATION</scope>
</reference>
<accession>A0A3B4BS68</accession>
<dbReference type="PANTHER" id="PTHR45876:SF6">
    <property type="entry name" value="RHO GTPASE-ACTIVATING PROTEIN 39-LIKE"/>
    <property type="match status" value="1"/>
</dbReference>